<dbReference type="Proteomes" id="UP000784294">
    <property type="component" value="Unassembled WGS sequence"/>
</dbReference>
<dbReference type="GO" id="GO:0006405">
    <property type="term" value="P:RNA export from nucleus"/>
    <property type="evidence" value="ECO:0007669"/>
    <property type="project" value="TreeGrafter"/>
</dbReference>
<evidence type="ECO:0000256" key="3">
    <source>
        <dbReference type="ARBA" id="ARBA00023242"/>
    </source>
</evidence>
<evidence type="ECO:0000313" key="5">
    <source>
        <dbReference type="EMBL" id="VEL21535.1"/>
    </source>
</evidence>
<reference evidence="5" key="1">
    <citation type="submission" date="2018-11" db="EMBL/GenBank/DDBJ databases">
        <authorList>
            <consortium name="Pathogen Informatics"/>
        </authorList>
    </citation>
    <scope>NUCLEOTIDE SEQUENCE</scope>
</reference>
<dbReference type="Pfam" id="PF03177">
    <property type="entry name" value="Nucleoporin_C"/>
    <property type="match status" value="1"/>
</dbReference>
<evidence type="ECO:0000259" key="4">
    <source>
        <dbReference type="Pfam" id="PF03177"/>
    </source>
</evidence>
<dbReference type="Gene3D" id="1.25.40.440">
    <property type="entry name" value="Nucleoporin, helical domain, central subdomain"/>
    <property type="match status" value="1"/>
</dbReference>
<dbReference type="OrthoDB" id="6248717at2759"/>
<evidence type="ECO:0000313" key="6">
    <source>
        <dbReference type="Proteomes" id="UP000784294"/>
    </source>
</evidence>
<dbReference type="GO" id="GO:0000972">
    <property type="term" value="P:transcription-dependent tethering of RNA polymerase II gene DNA at nuclear periphery"/>
    <property type="evidence" value="ECO:0007669"/>
    <property type="project" value="TreeGrafter"/>
</dbReference>
<evidence type="ECO:0000256" key="1">
    <source>
        <dbReference type="ARBA" id="ARBA00004123"/>
    </source>
</evidence>
<accession>A0A448WVW8</accession>
<dbReference type="InterPro" id="IPR004870">
    <property type="entry name" value="Nucleoporin_Nup155"/>
</dbReference>
<keyword evidence="6" id="KW-1185">Reference proteome</keyword>
<keyword evidence="2" id="KW-0813">Transport</keyword>
<dbReference type="PANTHER" id="PTHR10350:SF6">
    <property type="entry name" value="NUCLEAR PORE COMPLEX PROTEIN NUP155"/>
    <property type="match status" value="1"/>
</dbReference>
<sequence length="69" mass="7886">MRSRLSQTPDDVSLRCLLWRHLERRGAHAEAARVLEHLATTPCPHIDINDRIEYLSRALVIVKALTGSR</sequence>
<proteinExistence type="predicted"/>
<dbReference type="InterPro" id="IPR007187">
    <property type="entry name" value="Nucleoporin_Nup133/Nup155_C"/>
</dbReference>
<gene>
    <name evidence="5" type="ORF">PXEA_LOCUS14975</name>
</gene>
<name>A0A448WVW8_9PLAT</name>
<keyword evidence="3" id="KW-0539">Nucleus</keyword>
<dbReference type="GO" id="GO:0006606">
    <property type="term" value="P:protein import into nucleus"/>
    <property type="evidence" value="ECO:0007669"/>
    <property type="project" value="TreeGrafter"/>
</dbReference>
<dbReference type="GO" id="GO:0036228">
    <property type="term" value="P:protein localization to nuclear inner membrane"/>
    <property type="evidence" value="ECO:0007669"/>
    <property type="project" value="TreeGrafter"/>
</dbReference>
<feature type="domain" description="Nucleoporin Nup133/Nup155-like C-terminal" evidence="4">
    <location>
        <begin position="7"/>
        <end position="60"/>
    </location>
</feature>
<dbReference type="PANTHER" id="PTHR10350">
    <property type="entry name" value="NUCLEAR PORE COMPLEX PROTEIN NUP155"/>
    <property type="match status" value="1"/>
</dbReference>
<dbReference type="GO" id="GO:0017056">
    <property type="term" value="F:structural constituent of nuclear pore"/>
    <property type="evidence" value="ECO:0007669"/>
    <property type="project" value="InterPro"/>
</dbReference>
<dbReference type="AlphaFoldDB" id="A0A448WVW8"/>
<protein>
    <recommendedName>
        <fullName evidence="4">Nucleoporin Nup133/Nup155-like C-terminal domain-containing protein</fullName>
    </recommendedName>
</protein>
<evidence type="ECO:0000256" key="2">
    <source>
        <dbReference type="ARBA" id="ARBA00022448"/>
    </source>
</evidence>
<dbReference type="EMBL" id="CAAALY010051829">
    <property type="protein sequence ID" value="VEL21535.1"/>
    <property type="molecule type" value="Genomic_DNA"/>
</dbReference>
<dbReference type="InterPro" id="IPR042537">
    <property type="entry name" value="Nucleoporin_Nup155_C_2"/>
</dbReference>
<organism evidence="5 6">
    <name type="scientific">Protopolystoma xenopodis</name>
    <dbReference type="NCBI Taxonomy" id="117903"/>
    <lineage>
        <taxon>Eukaryota</taxon>
        <taxon>Metazoa</taxon>
        <taxon>Spiralia</taxon>
        <taxon>Lophotrochozoa</taxon>
        <taxon>Platyhelminthes</taxon>
        <taxon>Monogenea</taxon>
        <taxon>Polyopisthocotylea</taxon>
        <taxon>Polystomatidea</taxon>
        <taxon>Polystomatidae</taxon>
        <taxon>Protopolystoma</taxon>
    </lineage>
</organism>
<comment type="subcellular location">
    <subcellularLocation>
        <location evidence="1">Nucleus</location>
    </subcellularLocation>
</comment>
<comment type="caution">
    <text evidence="5">The sequence shown here is derived from an EMBL/GenBank/DDBJ whole genome shotgun (WGS) entry which is preliminary data.</text>
</comment>
<dbReference type="GO" id="GO:0044611">
    <property type="term" value="C:nuclear pore inner ring"/>
    <property type="evidence" value="ECO:0007669"/>
    <property type="project" value="TreeGrafter"/>
</dbReference>